<dbReference type="Proteomes" id="UP000631114">
    <property type="component" value="Unassembled WGS sequence"/>
</dbReference>
<feature type="compositionally biased region" description="Polar residues" evidence="1">
    <location>
        <begin position="10"/>
        <end position="32"/>
    </location>
</feature>
<evidence type="ECO:0000313" key="2">
    <source>
        <dbReference type="EMBL" id="KAF9606887.1"/>
    </source>
</evidence>
<organism evidence="2 3">
    <name type="scientific">Coptis chinensis</name>
    <dbReference type="NCBI Taxonomy" id="261450"/>
    <lineage>
        <taxon>Eukaryota</taxon>
        <taxon>Viridiplantae</taxon>
        <taxon>Streptophyta</taxon>
        <taxon>Embryophyta</taxon>
        <taxon>Tracheophyta</taxon>
        <taxon>Spermatophyta</taxon>
        <taxon>Magnoliopsida</taxon>
        <taxon>Ranunculales</taxon>
        <taxon>Ranunculaceae</taxon>
        <taxon>Coptidoideae</taxon>
        <taxon>Coptis</taxon>
    </lineage>
</organism>
<feature type="compositionally biased region" description="Basic and acidic residues" evidence="1">
    <location>
        <begin position="35"/>
        <end position="44"/>
    </location>
</feature>
<dbReference type="EMBL" id="JADFTS010000005">
    <property type="protein sequence ID" value="KAF9606887.1"/>
    <property type="molecule type" value="Genomic_DNA"/>
</dbReference>
<dbReference type="PANTHER" id="PTHR33710">
    <property type="entry name" value="BNAC02G09200D PROTEIN"/>
    <property type="match status" value="1"/>
</dbReference>
<evidence type="ECO:0000256" key="1">
    <source>
        <dbReference type="SAM" id="MobiDB-lite"/>
    </source>
</evidence>
<reference evidence="2 3" key="1">
    <citation type="submission" date="2020-10" db="EMBL/GenBank/DDBJ databases">
        <title>The Coptis chinensis genome and diversification of protoberbering-type alkaloids.</title>
        <authorList>
            <person name="Wang B."/>
            <person name="Shu S."/>
            <person name="Song C."/>
            <person name="Liu Y."/>
        </authorList>
    </citation>
    <scope>NUCLEOTIDE SEQUENCE [LARGE SCALE GENOMIC DNA]</scope>
    <source>
        <strain evidence="2">HL-2020</strain>
        <tissue evidence="2">Leaf</tissue>
    </source>
</reference>
<feature type="region of interest" description="Disordered" evidence="1">
    <location>
        <begin position="1"/>
        <end position="66"/>
    </location>
</feature>
<dbReference type="PANTHER" id="PTHR33710:SF71">
    <property type="entry name" value="ENDONUCLEASE_EXONUCLEASE_PHOSPHATASE DOMAIN-CONTAINING PROTEIN"/>
    <property type="match status" value="1"/>
</dbReference>
<accession>A0A835HYT1</accession>
<proteinExistence type="predicted"/>
<evidence type="ECO:0000313" key="3">
    <source>
        <dbReference type="Proteomes" id="UP000631114"/>
    </source>
</evidence>
<dbReference type="AlphaFoldDB" id="A0A835HYT1"/>
<protein>
    <submittedName>
        <fullName evidence="2">Uncharacterized protein</fullName>
    </submittedName>
</protein>
<name>A0A835HYT1_9MAGN</name>
<gene>
    <name evidence="2" type="ORF">IFM89_029486</name>
</gene>
<sequence length="307" mass="34460">MAAAAITVREQATVSPQSPVRAQATVASQSPIRAQEIKSSEKGKNTAVVVGDQSEAMDSPTTSRKDSLLTYRNGDSSISRIHSSPVGIIIADSEAEKVQHLLEKKKQKRKRVNKSLLTKALISHSGNSRKLIYPSLGLDPDLGLVIGKNKVALTIYINKFPSFTMRCIFWNIRVDISSLGWKYQVSSRICSDHSPLLGGNISIPQPKNKPFKFFNMWCTHPTFRDIVFDSWQQPILGNSIFILTQKLKRLKGVLKKWNKDTFGNIKVKVEAESKKLEQMQDQFEKGNVTEDFATQMVDQENQVELQL</sequence>
<keyword evidence="3" id="KW-1185">Reference proteome</keyword>
<comment type="caution">
    <text evidence="2">The sequence shown here is derived from an EMBL/GenBank/DDBJ whole genome shotgun (WGS) entry which is preliminary data.</text>
</comment>